<evidence type="ECO:0000313" key="2">
    <source>
        <dbReference type="Proteomes" id="UP000635885"/>
    </source>
</evidence>
<sequence>MINLKQLELLEVYHSESAQKDVRANAPFRFDIPDVFYEDDRAKAPVCDMMKSLDSDKKII</sequence>
<keyword evidence="2" id="KW-1185">Reference proteome</keyword>
<organism evidence="1 2">
    <name type="scientific">Belliella aquatica</name>
    <dbReference type="NCBI Taxonomy" id="1323734"/>
    <lineage>
        <taxon>Bacteria</taxon>
        <taxon>Pseudomonadati</taxon>
        <taxon>Bacteroidota</taxon>
        <taxon>Cytophagia</taxon>
        <taxon>Cytophagales</taxon>
        <taxon>Cyclobacteriaceae</taxon>
        <taxon>Belliella</taxon>
    </lineage>
</organism>
<name>A0ABQ1MRD0_9BACT</name>
<protein>
    <submittedName>
        <fullName evidence="1">Uncharacterized protein</fullName>
    </submittedName>
</protein>
<proteinExistence type="predicted"/>
<comment type="caution">
    <text evidence="1">The sequence shown here is derived from an EMBL/GenBank/DDBJ whole genome shotgun (WGS) entry which is preliminary data.</text>
</comment>
<reference evidence="2" key="1">
    <citation type="journal article" date="2019" name="Int. J. Syst. Evol. Microbiol.">
        <title>The Global Catalogue of Microorganisms (GCM) 10K type strain sequencing project: providing services to taxonomists for standard genome sequencing and annotation.</title>
        <authorList>
            <consortium name="The Broad Institute Genomics Platform"/>
            <consortium name="The Broad Institute Genome Sequencing Center for Infectious Disease"/>
            <person name="Wu L."/>
            <person name="Ma J."/>
        </authorList>
    </citation>
    <scope>NUCLEOTIDE SEQUENCE [LARGE SCALE GENOMIC DNA]</scope>
    <source>
        <strain evidence="2">CGMCC 1.12479</strain>
    </source>
</reference>
<dbReference type="Proteomes" id="UP000635885">
    <property type="component" value="Unassembled WGS sequence"/>
</dbReference>
<dbReference type="RefSeq" id="WP_188442886.1">
    <property type="nucleotide sequence ID" value="NZ_BMFD01000007.1"/>
</dbReference>
<gene>
    <name evidence="1" type="ORF">GCM10010993_22420</name>
</gene>
<dbReference type="EMBL" id="BMFD01000007">
    <property type="protein sequence ID" value="GGC43414.1"/>
    <property type="molecule type" value="Genomic_DNA"/>
</dbReference>
<evidence type="ECO:0000313" key="1">
    <source>
        <dbReference type="EMBL" id="GGC43414.1"/>
    </source>
</evidence>
<accession>A0ABQ1MRD0</accession>